<dbReference type="Proteomes" id="UP001215712">
    <property type="component" value="Unassembled WGS sequence"/>
</dbReference>
<keyword evidence="5 7" id="KW-0408">Iron</keyword>
<keyword evidence="8" id="KW-1133">Transmembrane helix</keyword>
<comment type="similarity">
    <text evidence="2">Belongs to the cytochrome P450 family.</text>
</comment>
<evidence type="ECO:0000313" key="10">
    <source>
        <dbReference type="Proteomes" id="UP001215712"/>
    </source>
</evidence>
<dbReference type="InterPro" id="IPR036396">
    <property type="entry name" value="Cyt_P450_sf"/>
</dbReference>
<dbReference type="InterPro" id="IPR050121">
    <property type="entry name" value="Cytochrome_P450_monoxygenase"/>
</dbReference>
<keyword evidence="8" id="KW-0472">Membrane</keyword>
<dbReference type="GO" id="GO:0016705">
    <property type="term" value="F:oxidoreductase activity, acting on paired donors, with incorporation or reduction of molecular oxygen"/>
    <property type="evidence" value="ECO:0007669"/>
    <property type="project" value="InterPro"/>
</dbReference>
<dbReference type="EMBL" id="JAQJAN010000008">
    <property type="protein sequence ID" value="KAJ5724443.1"/>
    <property type="molecule type" value="Genomic_DNA"/>
</dbReference>
<dbReference type="Pfam" id="PF00067">
    <property type="entry name" value="p450"/>
    <property type="match status" value="1"/>
</dbReference>
<dbReference type="GO" id="GO:0004497">
    <property type="term" value="F:monooxygenase activity"/>
    <property type="evidence" value="ECO:0007669"/>
    <property type="project" value="UniProtKB-KW"/>
</dbReference>
<evidence type="ECO:0000256" key="5">
    <source>
        <dbReference type="ARBA" id="ARBA00023004"/>
    </source>
</evidence>
<proteinExistence type="inferred from homology"/>
<feature type="transmembrane region" description="Helical" evidence="8">
    <location>
        <begin position="33"/>
        <end position="50"/>
    </location>
</feature>
<sequence>MSLPLFVASGLTGVGVHVLLFRHGEWDVKAPSIVVNYIILGAILLSLEYLDILEKLEIYYVSATNWSLKVLGCHLVGLYSSMLVYRGLLHRLNKFPGPVLARLSNFYITYLSAKKHHLYAETQKLHKKYGDYVRVGPTELSITDPAAVKLIYSSQARTRKGPWYNCVEPRVSLQTDRDKASHARRRKVWDQGFSASALRDYEPRVAFYTAQLVQAIEKGLGKPMNMTKWFNYYAIDVMGDLSFGRSFDMVADGEDGEDKYFYTQLHANMGMIGLFSHLLWLFPFFKRIPRLNADYVKFWGWLDAQVQYRKDNPPSRPDVFSWLLGAFEQGPKTEQDHLNLHGDTYLISVAGSDTTAATITNVFFHLAKDQNLQKALQADLDGLSELSNENLQGLKFLEAIINETIRFHPVVPSGLQRVTPPEGLQIGETYIPGDVMVQMPMHAMFRDERVFENPDDFIPERWSTRPELIKEPASYIPFGAGPYACVGKQLALMEIRRVTAEILTRYDVSFAAEVSEQSFWNGKIDAFTLVAAPMELKYTSRE</sequence>
<keyword evidence="7" id="KW-0349">Heme</keyword>
<dbReference type="AlphaFoldDB" id="A0AAD6MVB9"/>
<dbReference type="PRINTS" id="PR00385">
    <property type="entry name" value="P450"/>
</dbReference>
<keyword evidence="3 7" id="KW-0479">Metal-binding</keyword>
<dbReference type="PANTHER" id="PTHR24305:SF187">
    <property type="entry name" value="P450, PUTATIVE (EUROFUNG)-RELATED"/>
    <property type="match status" value="1"/>
</dbReference>
<evidence type="ECO:0000256" key="8">
    <source>
        <dbReference type="SAM" id="Phobius"/>
    </source>
</evidence>
<evidence type="ECO:0000256" key="4">
    <source>
        <dbReference type="ARBA" id="ARBA00023002"/>
    </source>
</evidence>
<dbReference type="Gene3D" id="1.10.630.10">
    <property type="entry name" value="Cytochrome P450"/>
    <property type="match status" value="1"/>
</dbReference>
<dbReference type="GO" id="GO:0043386">
    <property type="term" value="P:mycotoxin biosynthetic process"/>
    <property type="evidence" value="ECO:0007669"/>
    <property type="project" value="UniProtKB-ARBA"/>
</dbReference>
<dbReference type="PRINTS" id="PR00463">
    <property type="entry name" value="EP450I"/>
</dbReference>
<dbReference type="GO" id="GO:0005506">
    <property type="term" value="F:iron ion binding"/>
    <property type="evidence" value="ECO:0007669"/>
    <property type="project" value="InterPro"/>
</dbReference>
<feature type="transmembrane region" description="Helical" evidence="8">
    <location>
        <begin position="6"/>
        <end position="21"/>
    </location>
</feature>
<gene>
    <name evidence="9" type="ORF">N7493_006171</name>
</gene>
<dbReference type="InterPro" id="IPR002401">
    <property type="entry name" value="Cyt_P450_E_grp-I"/>
</dbReference>
<keyword evidence="10" id="KW-1185">Reference proteome</keyword>
<dbReference type="CDD" id="cd11061">
    <property type="entry name" value="CYP67-like"/>
    <property type="match status" value="1"/>
</dbReference>
<protein>
    <recommendedName>
        <fullName evidence="11">Cytochrome P450</fullName>
    </recommendedName>
</protein>
<evidence type="ECO:0000256" key="7">
    <source>
        <dbReference type="PIRSR" id="PIRSR602401-1"/>
    </source>
</evidence>
<keyword evidence="6" id="KW-0503">Monooxygenase</keyword>
<comment type="cofactor">
    <cofactor evidence="1 7">
        <name>heme</name>
        <dbReference type="ChEBI" id="CHEBI:30413"/>
    </cofactor>
</comment>
<keyword evidence="8" id="KW-0812">Transmembrane</keyword>
<dbReference type="InterPro" id="IPR001128">
    <property type="entry name" value="Cyt_P450"/>
</dbReference>
<evidence type="ECO:0000256" key="3">
    <source>
        <dbReference type="ARBA" id="ARBA00022723"/>
    </source>
</evidence>
<evidence type="ECO:0000313" key="9">
    <source>
        <dbReference type="EMBL" id="KAJ5724443.1"/>
    </source>
</evidence>
<evidence type="ECO:0000256" key="1">
    <source>
        <dbReference type="ARBA" id="ARBA00001971"/>
    </source>
</evidence>
<reference evidence="9" key="1">
    <citation type="journal article" date="2023" name="IMA Fungus">
        <title>Comparative genomic study of the Penicillium genus elucidates a diverse pangenome and 15 lateral gene transfer events.</title>
        <authorList>
            <person name="Petersen C."/>
            <person name="Sorensen T."/>
            <person name="Nielsen M.R."/>
            <person name="Sondergaard T.E."/>
            <person name="Sorensen J.L."/>
            <person name="Fitzpatrick D.A."/>
            <person name="Frisvad J.C."/>
            <person name="Nielsen K.L."/>
        </authorList>
    </citation>
    <scope>NUCLEOTIDE SEQUENCE</scope>
    <source>
        <strain evidence="9">IBT 17514</strain>
    </source>
</reference>
<feature type="binding site" description="axial binding residue" evidence="7">
    <location>
        <position position="485"/>
    </location>
    <ligand>
        <name>heme</name>
        <dbReference type="ChEBI" id="CHEBI:30413"/>
    </ligand>
    <ligandPart>
        <name>Fe</name>
        <dbReference type="ChEBI" id="CHEBI:18248"/>
    </ligandPart>
</feature>
<evidence type="ECO:0000256" key="6">
    <source>
        <dbReference type="ARBA" id="ARBA00023033"/>
    </source>
</evidence>
<accession>A0AAD6MVB9</accession>
<evidence type="ECO:0000256" key="2">
    <source>
        <dbReference type="ARBA" id="ARBA00010617"/>
    </source>
</evidence>
<dbReference type="PANTHER" id="PTHR24305">
    <property type="entry name" value="CYTOCHROME P450"/>
    <property type="match status" value="1"/>
</dbReference>
<dbReference type="SUPFAM" id="SSF48264">
    <property type="entry name" value="Cytochrome P450"/>
    <property type="match status" value="1"/>
</dbReference>
<reference evidence="9" key="2">
    <citation type="submission" date="2023-01" db="EMBL/GenBank/DDBJ databases">
        <authorList>
            <person name="Petersen C."/>
        </authorList>
    </citation>
    <scope>NUCLEOTIDE SEQUENCE</scope>
    <source>
        <strain evidence="9">IBT 17514</strain>
    </source>
</reference>
<comment type="caution">
    <text evidence="9">The sequence shown here is derived from an EMBL/GenBank/DDBJ whole genome shotgun (WGS) entry which is preliminary data.</text>
</comment>
<keyword evidence="4" id="KW-0560">Oxidoreductase</keyword>
<evidence type="ECO:0008006" key="11">
    <source>
        <dbReference type="Google" id="ProtNLM"/>
    </source>
</evidence>
<name>A0AAD6MVB9_9EURO</name>
<organism evidence="9 10">
    <name type="scientific">Penicillium malachiteum</name>
    <dbReference type="NCBI Taxonomy" id="1324776"/>
    <lineage>
        <taxon>Eukaryota</taxon>
        <taxon>Fungi</taxon>
        <taxon>Dikarya</taxon>
        <taxon>Ascomycota</taxon>
        <taxon>Pezizomycotina</taxon>
        <taxon>Eurotiomycetes</taxon>
        <taxon>Eurotiomycetidae</taxon>
        <taxon>Eurotiales</taxon>
        <taxon>Aspergillaceae</taxon>
        <taxon>Penicillium</taxon>
    </lineage>
</organism>
<dbReference type="GO" id="GO:0020037">
    <property type="term" value="F:heme binding"/>
    <property type="evidence" value="ECO:0007669"/>
    <property type="project" value="InterPro"/>
</dbReference>